<proteinExistence type="predicted"/>
<feature type="compositionally biased region" description="Low complexity" evidence="1">
    <location>
        <begin position="506"/>
        <end position="530"/>
    </location>
</feature>
<feature type="compositionally biased region" description="Low complexity" evidence="1">
    <location>
        <begin position="399"/>
        <end position="417"/>
    </location>
</feature>
<keyword evidence="2" id="KW-0472">Membrane</keyword>
<dbReference type="OrthoDB" id="288464at2"/>
<feature type="compositionally biased region" description="Low complexity" evidence="1">
    <location>
        <begin position="138"/>
        <end position="153"/>
    </location>
</feature>
<feature type="region of interest" description="Disordered" evidence="1">
    <location>
        <begin position="138"/>
        <end position="160"/>
    </location>
</feature>
<sequence length="595" mass="59128">MDGAALLALLAAVGFGWQPMPDGSERYEYIVQVDQDLAATLAAGKSIPIVGEVPEGIHPIGRVRIMVGSGDLPRERLVTRLKPVVVAAAGESSREASIVVRGQNAVAPAQYNQYATPLVQQPPASQPLADAASAAASAWNGGGASAPAPSSSQLFDSATSAAQQAWNDNVAAPAANAMNAAGQNLSNQVNSSLQQGIDSASAQAQQTWNNASQNLQGAASSLGDRTKSLVNEVAQPLSPQPAQTARGLRQQQPASPMAAVPPPSTGAAAVPPAYGSTTPPPSTWNQPTPPATNSSRSGVDPSMASSSPTAANEWNNASVNGFPTGAPLAQPTLGNSGVPGSPLQQSAPQPMASSAAAMNDWNSSAASTPPAPVAGQPAAAASGGFGGNDPWQGVPDPRTPATSAASPGGSVAGSPATPYRGAGATVFPATPPLNAGALGAATPNSSPPNAATPSIDSRMLTQAADRPLDSLTVPVGLGGVPATSASSAPSAPPAAPHNIFATNPQNPASTPAATNQPAANPPSANAAGAGNAANAAGAAASGKDNAVVTLVAWVLLFGSAFGNLYLFWSYLDVRQKYRSLVRKTARAVGSRFSTA</sequence>
<keyword evidence="4" id="KW-1185">Reference proteome</keyword>
<dbReference type="RefSeq" id="WP_145432163.1">
    <property type="nucleotide sequence ID" value="NZ_CP036339.1"/>
</dbReference>
<feature type="compositionally biased region" description="Polar residues" evidence="1">
    <location>
        <begin position="291"/>
        <end position="321"/>
    </location>
</feature>
<feature type="transmembrane region" description="Helical" evidence="2">
    <location>
        <begin position="550"/>
        <end position="571"/>
    </location>
</feature>
<keyword evidence="2" id="KW-0812">Transmembrane</keyword>
<feature type="compositionally biased region" description="Pro residues" evidence="1">
    <location>
        <begin position="278"/>
        <end position="290"/>
    </location>
</feature>
<evidence type="ECO:0000313" key="3">
    <source>
        <dbReference type="EMBL" id="QDT72613.1"/>
    </source>
</evidence>
<dbReference type="Proteomes" id="UP000317909">
    <property type="component" value="Chromosome"/>
</dbReference>
<keyword evidence="2" id="KW-1133">Transmembrane helix</keyword>
<reference evidence="3 4" key="1">
    <citation type="submission" date="2019-02" db="EMBL/GenBank/DDBJ databases">
        <title>Deep-cultivation of Planctomycetes and their phenomic and genomic characterization uncovers novel biology.</title>
        <authorList>
            <person name="Wiegand S."/>
            <person name="Jogler M."/>
            <person name="Boedeker C."/>
            <person name="Pinto D."/>
            <person name="Vollmers J."/>
            <person name="Rivas-Marin E."/>
            <person name="Kohn T."/>
            <person name="Peeters S.H."/>
            <person name="Heuer A."/>
            <person name="Rast P."/>
            <person name="Oberbeckmann S."/>
            <person name="Bunk B."/>
            <person name="Jeske O."/>
            <person name="Meyerdierks A."/>
            <person name="Storesund J.E."/>
            <person name="Kallscheuer N."/>
            <person name="Luecker S."/>
            <person name="Lage O.M."/>
            <person name="Pohl T."/>
            <person name="Merkel B.J."/>
            <person name="Hornburger P."/>
            <person name="Mueller R.-W."/>
            <person name="Bruemmer F."/>
            <person name="Labrenz M."/>
            <person name="Spormann A.M."/>
            <person name="Op den Camp H."/>
            <person name="Overmann J."/>
            <person name="Amann R."/>
            <person name="Jetten M.S.M."/>
            <person name="Mascher T."/>
            <person name="Medema M.H."/>
            <person name="Devos D.P."/>
            <person name="Kaster A.-K."/>
            <person name="Ovreas L."/>
            <person name="Rohde M."/>
            <person name="Galperin M.Y."/>
            <person name="Jogler C."/>
        </authorList>
    </citation>
    <scope>NUCLEOTIDE SEQUENCE [LARGE SCALE GENOMIC DNA]</scope>
    <source>
        <strain evidence="3 4">I41</strain>
    </source>
</reference>
<evidence type="ECO:0000256" key="2">
    <source>
        <dbReference type="SAM" id="Phobius"/>
    </source>
</evidence>
<protein>
    <submittedName>
        <fullName evidence="3">Uncharacterized protein</fullName>
    </submittedName>
</protein>
<feature type="region of interest" description="Disordered" evidence="1">
    <location>
        <begin position="236"/>
        <end position="417"/>
    </location>
</feature>
<accession>A0A517TW58</accession>
<evidence type="ECO:0000313" key="4">
    <source>
        <dbReference type="Proteomes" id="UP000317909"/>
    </source>
</evidence>
<dbReference type="AlphaFoldDB" id="A0A517TW58"/>
<organism evidence="3 4">
    <name type="scientific">Lacipirellula limnantheis</name>
    <dbReference type="NCBI Taxonomy" id="2528024"/>
    <lineage>
        <taxon>Bacteria</taxon>
        <taxon>Pseudomonadati</taxon>
        <taxon>Planctomycetota</taxon>
        <taxon>Planctomycetia</taxon>
        <taxon>Pirellulales</taxon>
        <taxon>Lacipirellulaceae</taxon>
        <taxon>Lacipirellula</taxon>
    </lineage>
</organism>
<dbReference type="KEGG" id="llh:I41_17950"/>
<gene>
    <name evidence="3" type="ORF">I41_17950</name>
</gene>
<dbReference type="EMBL" id="CP036339">
    <property type="protein sequence ID" value="QDT72613.1"/>
    <property type="molecule type" value="Genomic_DNA"/>
</dbReference>
<name>A0A517TW58_9BACT</name>
<feature type="compositionally biased region" description="Low complexity" evidence="1">
    <location>
        <begin position="344"/>
        <end position="382"/>
    </location>
</feature>
<feature type="region of interest" description="Disordered" evidence="1">
    <location>
        <begin position="482"/>
        <end position="530"/>
    </location>
</feature>
<evidence type="ECO:0000256" key="1">
    <source>
        <dbReference type="SAM" id="MobiDB-lite"/>
    </source>
</evidence>